<keyword evidence="2" id="KW-0496">Mitochondrion</keyword>
<reference evidence="2" key="1">
    <citation type="submission" date="2017-07" db="EMBL/GenBank/DDBJ databases">
        <authorList>
            <person name="Sun Z.S."/>
            <person name="Albrecht U."/>
            <person name="Echele G."/>
            <person name="Lee C.C."/>
        </authorList>
    </citation>
    <scope>NUCLEOTIDE SEQUENCE</scope>
</reference>
<feature type="transmembrane region" description="Helical" evidence="1">
    <location>
        <begin position="21"/>
        <end position="43"/>
    </location>
</feature>
<feature type="transmembrane region" description="Helical" evidence="1">
    <location>
        <begin position="84"/>
        <end position="106"/>
    </location>
</feature>
<organism evidence="2">
    <name type="scientific">Diaphorina lycii</name>
    <dbReference type="NCBI Taxonomy" id="2047824"/>
    <lineage>
        <taxon>Eukaryota</taxon>
        <taxon>Metazoa</taxon>
        <taxon>Ecdysozoa</taxon>
        <taxon>Arthropoda</taxon>
        <taxon>Hexapoda</taxon>
        <taxon>Insecta</taxon>
        <taxon>Pterygota</taxon>
        <taxon>Neoptera</taxon>
        <taxon>Paraneoptera</taxon>
        <taxon>Hemiptera</taxon>
        <taxon>Sternorrhyncha</taxon>
        <taxon>Psylloidea</taxon>
        <taxon>Psyllidae</taxon>
        <taxon>Diaphorininae</taxon>
        <taxon>Diaphorina</taxon>
    </lineage>
</organism>
<keyword evidence="1" id="KW-0812">Transmembrane</keyword>
<gene>
    <name evidence="2" type="primary">nad6</name>
</gene>
<dbReference type="EMBL" id="MF426267">
    <property type="protein sequence ID" value="ATR80193.1"/>
    <property type="molecule type" value="Genomic_DNA"/>
</dbReference>
<accession>A0A343M3B4</accession>
<feature type="transmembrane region" description="Helical" evidence="1">
    <location>
        <begin position="126"/>
        <end position="149"/>
    </location>
</feature>
<geneLocation type="mitochondrion" evidence="2"/>
<evidence type="ECO:0000313" key="2">
    <source>
        <dbReference type="EMBL" id="ATR80193.1"/>
    </source>
</evidence>
<sequence length="160" mass="18668">MLKTLLFMMFYISSIMPFISTPVSLGFLILIQTFILCLISRVISISSWVPMSIFLIMVGGLMVIFMYTTSICSNVQFKISNMKLPLMYSILSLPMFYTTPTQLLMYDNFQLMDNMNFDFLKLFMPLNIFMSTFMFIYLLAALIIMINMMTLTKGPMRKKY</sequence>
<keyword evidence="1" id="KW-0472">Membrane</keyword>
<feature type="transmembrane region" description="Helical" evidence="1">
    <location>
        <begin position="49"/>
        <end position="72"/>
    </location>
</feature>
<dbReference type="AlphaFoldDB" id="A0A343M3B4"/>
<keyword evidence="1" id="KW-1133">Transmembrane helix</keyword>
<name>A0A343M3B4_9HEMI</name>
<proteinExistence type="predicted"/>
<protein>
    <submittedName>
        <fullName evidence="2">NADH dehydrogenase subunit 6</fullName>
    </submittedName>
</protein>
<evidence type="ECO:0000256" key="1">
    <source>
        <dbReference type="SAM" id="Phobius"/>
    </source>
</evidence>